<reference evidence="3" key="1">
    <citation type="journal article" name="DNA Res.">
        <title>The physiological potential of anammox bacteria as revealed by their core genome structure.</title>
        <authorList>
            <person name="Okubo T."/>
            <person name="Toyoda A."/>
            <person name="Fukuhara K."/>
            <person name="Uchiyama I."/>
            <person name="Harigaya Y."/>
            <person name="Kuroiwa M."/>
            <person name="Suzuki T."/>
            <person name="Murakami Y."/>
            <person name="Suwa Y."/>
            <person name="Takami H."/>
        </authorList>
    </citation>
    <scope>NUCLEOTIDE SEQUENCE</scope>
    <source>
        <strain evidence="3">317325-3</strain>
    </source>
</reference>
<accession>A0A809QWM6</accession>
<evidence type="ECO:0000256" key="2">
    <source>
        <dbReference type="SAM" id="Phobius"/>
    </source>
</evidence>
<sequence>MRSRFGISAPKVAVRTHIPWYWRALAAIAVLSISFAIAGWIYDAGRKISGFNRLETELELTSLRERVEEFQKETTKLRALVNSGESNVQIERTAQQQLMSQVKSLEQENGRLKEDLAFFESLAAAEGKESGLTINRLQVEPNGIPGQYRYRMLAAAQGGKKDREFRGNIQLVINLQQGGKSAMMILPEQNDSARQRFNITFKHFQRFDGTFQVPSGARVTSVEARLIQEGLMRASQTVTL</sequence>
<dbReference type="EMBL" id="AP021857">
    <property type="protein sequence ID" value="BBO19823.1"/>
    <property type="molecule type" value="Genomic_DNA"/>
</dbReference>
<keyword evidence="2" id="KW-1133">Transmembrane helix</keyword>
<organism evidence="3 4">
    <name type="scientific">Candidatus Desulfobacillus denitrificans</name>
    <dbReference type="NCBI Taxonomy" id="2608985"/>
    <lineage>
        <taxon>Bacteria</taxon>
        <taxon>Pseudomonadati</taxon>
        <taxon>Pseudomonadota</taxon>
        <taxon>Betaproteobacteria</taxon>
        <taxon>Candidatus Desulfobacillus</taxon>
    </lineage>
</organism>
<feature type="transmembrane region" description="Helical" evidence="2">
    <location>
        <begin position="20"/>
        <end position="42"/>
    </location>
</feature>
<dbReference type="AlphaFoldDB" id="A0A809QWM6"/>
<evidence type="ECO:0000313" key="4">
    <source>
        <dbReference type="Proteomes" id="UP000662914"/>
    </source>
</evidence>
<dbReference type="Pfam" id="PF20567">
    <property type="entry name" value="DUF6776"/>
    <property type="match status" value="1"/>
</dbReference>
<gene>
    <name evidence="3" type="ORF">DSYM_05220</name>
</gene>
<dbReference type="InterPro" id="IPR046703">
    <property type="entry name" value="DUF6776"/>
</dbReference>
<proteinExistence type="predicted"/>
<feature type="coiled-coil region" evidence="1">
    <location>
        <begin position="53"/>
        <end position="122"/>
    </location>
</feature>
<dbReference type="Proteomes" id="UP000662914">
    <property type="component" value="Chromosome"/>
</dbReference>
<keyword evidence="2" id="KW-0812">Transmembrane</keyword>
<name>A0A809QWM6_9PROT</name>
<evidence type="ECO:0000313" key="3">
    <source>
        <dbReference type="EMBL" id="BBO19823.1"/>
    </source>
</evidence>
<keyword evidence="1" id="KW-0175">Coiled coil</keyword>
<keyword evidence="2" id="KW-0472">Membrane</keyword>
<dbReference type="KEGG" id="ddz:DSYM_05220"/>
<evidence type="ECO:0000256" key="1">
    <source>
        <dbReference type="SAM" id="Coils"/>
    </source>
</evidence>
<protein>
    <submittedName>
        <fullName evidence="3">Uncharacterized protein</fullName>
    </submittedName>
</protein>